<dbReference type="AlphaFoldDB" id="G3BEV4"/>
<evidence type="ECO:0000313" key="3">
    <source>
        <dbReference type="Proteomes" id="UP000000707"/>
    </source>
</evidence>
<dbReference type="GO" id="GO:0046982">
    <property type="term" value="F:protein heterodimerization activity"/>
    <property type="evidence" value="ECO:0007669"/>
    <property type="project" value="InterPro"/>
</dbReference>
<reference evidence="2 3" key="1">
    <citation type="journal article" date="2011" name="Proc. Natl. Acad. Sci. U.S.A.">
        <title>Comparative genomics of xylose-fermenting fungi for enhanced biofuel production.</title>
        <authorList>
            <person name="Wohlbach D.J."/>
            <person name="Kuo A."/>
            <person name="Sato T.K."/>
            <person name="Potts K.M."/>
            <person name="Salamov A.A."/>
            <person name="LaButti K.M."/>
            <person name="Sun H."/>
            <person name="Clum A."/>
            <person name="Pangilinan J.L."/>
            <person name="Lindquist E.A."/>
            <person name="Lucas S."/>
            <person name="Lapidus A."/>
            <person name="Jin M."/>
            <person name="Gunawan C."/>
            <person name="Balan V."/>
            <person name="Dale B.E."/>
            <person name="Jeffries T.W."/>
            <person name="Zinkel R."/>
            <person name="Barry K.W."/>
            <person name="Grigoriev I.V."/>
            <person name="Gasch A.P."/>
        </authorList>
    </citation>
    <scope>NUCLEOTIDE SEQUENCE [LARGE SCALE GENOMIC DNA]</scope>
    <source>
        <strain evidence="3">ATCC 10573 / BCRC 21748 / CBS 615 / JCM 9827 / NBRC 10315 / NRRL Y-1498 / VKM Y-70</strain>
    </source>
</reference>
<organism evidence="3">
    <name type="scientific">Candida tenuis (strain ATCC 10573 / BCRC 21748 / CBS 615 / JCM 9827 / NBRC 10315 / NRRL Y-1498 / VKM Y-70)</name>
    <name type="common">Yeast</name>
    <name type="synonym">Yamadazyma tenuis</name>
    <dbReference type="NCBI Taxonomy" id="590646"/>
    <lineage>
        <taxon>Eukaryota</taxon>
        <taxon>Fungi</taxon>
        <taxon>Dikarya</taxon>
        <taxon>Ascomycota</taxon>
        <taxon>Saccharomycotina</taxon>
        <taxon>Pichiomycetes</taxon>
        <taxon>Debaryomycetaceae</taxon>
        <taxon>Yamadazyma</taxon>
    </lineage>
</organism>
<protein>
    <recommendedName>
        <fullName evidence="4">Bromodomain associated domain-containing protein</fullName>
    </recommendedName>
</protein>
<evidence type="ECO:0008006" key="4">
    <source>
        <dbReference type="Google" id="ProtNLM"/>
    </source>
</evidence>
<sequence length="236" mass="27070">MEEDFHFRLLRISIIQLLKSHGFDKSKSSTADVVTDLYVNMLDLLVTKAVRFSNLRNDDMKAIDILQAMLEVGLLKNSDNTKYNTKSVDSFKNWLSSLTFNTSKQVNQVPGNLKKVIIENRNFKDEMNDEEEKLRRLKKKQDFFNSFGQADDNTHADGMGAFDDDEVNIDINWVDYLIEKDSKFSNKKFEDTSLGPTVSTGNGVAGDYLVEASTDHVNQFLPINIKYDDRFEDEVI</sequence>
<dbReference type="Gene3D" id="1.10.20.10">
    <property type="entry name" value="Histone, subunit A"/>
    <property type="match status" value="1"/>
</dbReference>
<dbReference type="RefSeq" id="XP_006689815.1">
    <property type="nucleotide sequence ID" value="XM_006689752.1"/>
</dbReference>
<keyword evidence="1" id="KW-0175">Coiled coil</keyword>
<dbReference type="InterPro" id="IPR009072">
    <property type="entry name" value="Histone-fold"/>
</dbReference>
<dbReference type="CDD" id="cd00076">
    <property type="entry name" value="HFD_SF"/>
    <property type="match status" value="1"/>
</dbReference>
<dbReference type="KEGG" id="cten:18248400"/>
<dbReference type="OrthoDB" id="5402929at2759"/>
<proteinExistence type="predicted"/>
<feature type="coiled-coil region" evidence="1">
    <location>
        <begin position="113"/>
        <end position="140"/>
    </location>
</feature>
<dbReference type="EMBL" id="GL996528">
    <property type="protein sequence ID" value="EGV60601.1"/>
    <property type="molecule type" value="Genomic_DNA"/>
</dbReference>
<evidence type="ECO:0000256" key="1">
    <source>
        <dbReference type="SAM" id="Coils"/>
    </source>
</evidence>
<accession>G3BEV4</accession>
<name>G3BEV4_CANTC</name>
<dbReference type="eggNOG" id="ENOG502S96D">
    <property type="taxonomic scope" value="Eukaryota"/>
</dbReference>
<dbReference type="GeneID" id="18248400"/>
<gene>
    <name evidence="2" type="ORF">CANTEDRAFT_116679</name>
</gene>
<dbReference type="HOGENOM" id="CLU_095075_0_0_1"/>
<evidence type="ECO:0000313" key="2">
    <source>
        <dbReference type="EMBL" id="EGV60601.1"/>
    </source>
</evidence>
<dbReference type="STRING" id="590646.G3BEV4"/>
<dbReference type="Proteomes" id="UP000000707">
    <property type="component" value="Unassembled WGS sequence"/>
</dbReference>
<keyword evidence="3" id="KW-1185">Reference proteome</keyword>